<feature type="transmembrane region" description="Helical" evidence="8">
    <location>
        <begin position="200"/>
        <end position="222"/>
    </location>
</feature>
<dbReference type="InterPro" id="IPR037294">
    <property type="entry name" value="ABC_BtuC-like"/>
</dbReference>
<keyword evidence="5 8" id="KW-0812">Transmembrane</keyword>
<evidence type="ECO:0000256" key="5">
    <source>
        <dbReference type="ARBA" id="ARBA00022692"/>
    </source>
</evidence>
<feature type="transmembrane region" description="Helical" evidence="8">
    <location>
        <begin position="125"/>
        <end position="145"/>
    </location>
</feature>
<dbReference type="InterPro" id="IPR000522">
    <property type="entry name" value="ABC_transptr_permease_BtuC"/>
</dbReference>
<evidence type="ECO:0000256" key="4">
    <source>
        <dbReference type="ARBA" id="ARBA00022475"/>
    </source>
</evidence>
<feature type="transmembrane region" description="Helical" evidence="8">
    <location>
        <begin position="289"/>
        <end position="311"/>
    </location>
</feature>
<dbReference type="AlphaFoldDB" id="A0A7W1XTQ0"/>
<evidence type="ECO:0000256" key="3">
    <source>
        <dbReference type="ARBA" id="ARBA00022448"/>
    </source>
</evidence>
<keyword evidence="10" id="KW-1185">Reference proteome</keyword>
<dbReference type="SUPFAM" id="SSF81345">
    <property type="entry name" value="ABC transporter involved in vitamin B12 uptake, BtuC"/>
    <property type="match status" value="1"/>
</dbReference>
<evidence type="ECO:0000256" key="7">
    <source>
        <dbReference type="ARBA" id="ARBA00023136"/>
    </source>
</evidence>
<keyword evidence="7 8" id="KW-0472">Membrane</keyword>
<evidence type="ECO:0000313" key="9">
    <source>
        <dbReference type="EMBL" id="MBA4603031.1"/>
    </source>
</evidence>
<feature type="transmembrane region" description="Helical" evidence="8">
    <location>
        <begin position="99"/>
        <end position="119"/>
    </location>
</feature>
<evidence type="ECO:0000256" key="8">
    <source>
        <dbReference type="SAM" id="Phobius"/>
    </source>
</evidence>
<dbReference type="CDD" id="cd06550">
    <property type="entry name" value="TM_ABC_iron-siderophores_like"/>
    <property type="match status" value="1"/>
</dbReference>
<dbReference type="GO" id="GO:0033214">
    <property type="term" value="P:siderophore-iron import into cell"/>
    <property type="evidence" value="ECO:0007669"/>
    <property type="project" value="TreeGrafter"/>
</dbReference>
<dbReference type="PANTHER" id="PTHR30472">
    <property type="entry name" value="FERRIC ENTEROBACTIN TRANSPORT SYSTEM PERMEASE PROTEIN"/>
    <property type="match status" value="1"/>
</dbReference>
<name>A0A7W1XTQ0_9BACL</name>
<feature type="transmembrane region" description="Helical" evidence="8">
    <location>
        <begin position="157"/>
        <end position="180"/>
    </location>
</feature>
<keyword evidence="6 8" id="KW-1133">Transmembrane helix</keyword>
<comment type="subcellular location">
    <subcellularLocation>
        <location evidence="1">Cell membrane</location>
        <topology evidence="1">Multi-pass membrane protein</topology>
    </subcellularLocation>
</comment>
<accession>A0A7W1XTQ0</accession>
<evidence type="ECO:0000256" key="1">
    <source>
        <dbReference type="ARBA" id="ARBA00004651"/>
    </source>
</evidence>
<comment type="caution">
    <text evidence="9">The sequence shown here is derived from an EMBL/GenBank/DDBJ whole genome shotgun (WGS) entry which is preliminary data.</text>
</comment>
<keyword evidence="4" id="KW-1003">Cell membrane</keyword>
<dbReference type="PANTHER" id="PTHR30472:SF25">
    <property type="entry name" value="ABC TRANSPORTER PERMEASE PROTEIN MJ0876-RELATED"/>
    <property type="match status" value="1"/>
</dbReference>
<reference evidence="9 10" key="1">
    <citation type="submission" date="2020-07" db="EMBL/GenBank/DDBJ databases">
        <title>Thermoactinomyces phylogeny.</title>
        <authorList>
            <person name="Dunlap C."/>
        </authorList>
    </citation>
    <scope>NUCLEOTIDE SEQUENCE [LARGE SCALE GENOMIC DNA]</scope>
    <source>
        <strain evidence="9 10">AMNI-1</strain>
    </source>
</reference>
<comment type="similarity">
    <text evidence="2">Belongs to the binding-protein-dependent transport system permease family. FecCD subfamily.</text>
</comment>
<feature type="transmembrane region" description="Helical" evidence="8">
    <location>
        <begin position="70"/>
        <end position="87"/>
    </location>
</feature>
<dbReference type="FunFam" id="1.10.3470.10:FF:000001">
    <property type="entry name" value="Vitamin B12 ABC transporter permease BtuC"/>
    <property type="match status" value="1"/>
</dbReference>
<dbReference type="Pfam" id="PF01032">
    <property type="entry name" value="FecCD"/>
    <property type="match status" value="1"/>
</dbReference>
<dbReference type="GO" id="GO:0022857">
    <property type="term" value="F:transmembrane transporter activity"/>
    <property type="evidence" value="ECO:0007669"/>
    <property type="project" value="InterPro"/>
</dbReference>
<evidence type="ECO:0000313" key="10">
    <source>
        <dbReference type="Proteomes" id="UP000538292"/>
    </source>
</evidence>
<evidence type="ECO:0000256" key="2">
    <source>
        <dbReference type="ARBA" id="ARBA00007935"/>
    </source>
</evidence>
<dbReference type="Gene3D" id="1.10.3470.10">
    <property type="entry name" value="ABC transporter involved in vitamin B12 uptake, BtuC"/>
    <property type="match status" value="1"/>
</dbReference>
<feature type="transmembrane region" description="Helical" evidence="8">
    <location>
        <begin position="317"/>
        <end position="335"/>
    </location>
</feature>
<dbReference type="Proteomes" id="UP000538292">
    <property type="component" value="Unassembled WGS sequence"/>
</dbReference>
<organism evidence="9 10">
    <name type="scientific">Thermoactinomyces mirandus</name>
    <dbReference type="NCBI Taxonomy" id="2756294"/>
    <lineage>
        <taxon>Bacteria</taxon>
        <taxon>Bacillati</taxon>
        <taxon>Bacillota</taxon>
        <taxon>Bacilli</taxon>
        <taxon>Bacillales</taxon>
        <taxon>Thermoactinomycetaceae</taxon>
        <taxon>Thermoactinomyces</taxon>
    </lineage>
</organism>
<dbReference type="GO" id="GO:0005886">
    <property type="term" value="C:plasma membrane"/>
    <property type="evidence" value="ECO:0007669"/>
    <property type="project" value="UniProtKB-SubCell"/>
</dbReference>
<gene>
    <name evidence="9" type="ORF">H2C83_12025</name>
</gene>
<keyword evidence="3" id="KW-0813">Transport</keyword>
<feature type="transmembrane region" description="Helical" evidence="8">
    <location>
        <begin position="259"/>
        <end position="277"/>
    </location>
</feature>
<protein>
    <submittedName>
        <fullName evidence="9">Iron ABC transporter permease</fullName>
    </submittedName>
</protein>
<sequence length="343" mass="36802">MILKRKMFFWSGGLFLALLFSISFGVFLGSTDVGFWTVWKIVLRETGLMACPGLDEADAAIIWQLRLPRVLLVGLVGAILATAGTVYQGLLKNHLADPYILGVSSGAAVGAVLAIVTGWGTAVFFNWTLPLFAFVGACLALFLVLRLGNGRGASQATALILAGVVVQAFFSALLTLAISLSPDELQRIQFWLMGSFSFRGWQHIGVVLPFFLAGFLICWWFAQELNLFALGERSAVHLGVHVEKLRVGLLIAASLMTSAAVAVSGMIGFVGLIIPHVMRMLTGADHRLLLPLSALAGASFLIWADIFARILLAPAELPIGVITAFVGAPFFAGILRKYLKGRA</sequence>
<proteinExistence type="inferred from homology"/>
<evidence type="ECO:0000256" key="6">
    <source>
        <dbReference type="ARBA" id="ARBA00022989"/>
    </source>
</evidence>
<dbReference type="EMBL" id="JACEOL010000038">
    <property type="protein sequence ID" value="MBA4603031.1"/>
    <property type="molecule type" value="Genomic_DNA"/>
</dbReference>